<dbReference type="SUPFAM" id="SSF160904">
    <property type="entry name" value="Jann2411-like"/>
    <property type="match status" value="1"/>
</dbReference>
<keyword evidence="3" id="KW-1185">Reference proteome</keyword>
<gene>
    <name evidence="2" type="ORF">KSX_10150</name>
</gene>
<sequence length="188" mass="22008">METLVLDFLNSDWHDYRGSGRSEDYFLRVDWRKQFLANWHLDVDAEALDEATLRSLISLRTLLWDIALRMARGEQLADEDIVQLRPFLQSSAVQRDLIKDESGRWQLGLEPLKKDWLWVQSEIATSFIELVTRHDPLRIKTCANGDCGWIFYDSSKNRSRRWCAGYACGNVMTVRRYRARHAQKVGEA</sequence>
<dbReference type="EMBL" id="BNJF01000001">
    <property type="protein sequence ID" value="GHO42852.1"/>
    <property type="molecule type" value="Genomic_DNA"/>
</dbReference>
<dbReference type="Pfam" id="PF11706">
    <property type="entry name" value="zf-CGNR"/>
    <property type="match status" value="1"/>
</dbReference>
<accession>A0A8J3MNK4</accession>
<evidence type="ECO:0000313" key="2">
    <source>
        <dbReference type="EMBL" id="GHO42852.1"/>
    </source>
</evidence>
<name>A0A8J3MNK4_9CHLR</name>
<dbReference type="Gene3D" id="1.10.3300.10">
    <property type="entry name" value="Jann2411-like domain"/>
    <property type="match status" value="1"/>
</dbReference>
<reference evidence="2" key="1">
    <citation type="submission" date="2020-10" db="EMBL/GenBank/DDBJ databases">
        <title>Taxonomic study of unclassified bacteria belonging to the class Ktedonobacteria.</title>
        <authorList>
            <person name="Yabe S."/>
            <person name="Wang C.M."/>
            <person name="Zheng Y."/>
            <person name="Sakai Y."/>
            <person name="Cavaletti L."/>
            <person name="Monciardini P."/>
            <person name="Donadio S."/>
        </authorList>
    </citation>
    <scope>NUCLEOTIDE SEQUENCE</scope>
    <source>
        <strain evidence="2">SOSP1-1</strain>
    </source>
</reference>
<feature type="domain" description="Zinc finger CGNR" evidence="1">
    <location>
        <begin position="138"/>
        <end position="181"/>
    </location>
</feature>
<dbReference type="Pfam" id="PF07336">
    <property type="entry name" value="ABATE"/>
    <property type="match status" value="1"/>
</dbReference>
<dbReference type="Proteomes" id="UP000612362">
    <property type="component" value="Unassembled WGS sequence"/>
</dbReference>
<dbReference type="InterPro" id="IPR021005">
    <property type="entry name" value="Znf_CGNR"/>
</dbReference>
<comment type="caution">
    <text evidence="2">The sequence shown here is derived from an EMBL/GenBank/DDBJ whole genome shotgun (WGS) entry which is preliminary data.</text>
</comment>
<dbReference type="AlphaFoldDB" id="A0A8J3MNK4"/>
<evidence type="ECO:0000259" key="1">
    <source>
        <dbReference type="Pfam" id="PF11706"/>
    </source>
</evidence>
<dbReference type="RefSeq" id="WP_220192351.1">
    <property type="nucleotide sequence ID" value="NZ_BNJF01000001.1"/>
</dbReference>
<organism evidence="2 3">
    <name type="scientific">Ktedonospora formicarum</name>
    <dbReference type="NCBI Taxonomy" id="2778364"/>
    <lineage>
        <taxon>Bacteria</taxon>
        <taxon>Bacillati</taxon>
        <taxon>Chloroflexota</taxon>
        <taxon>Ktedonobacteria</taxon>
        <taxon>Ktedonobacterales</taxon>
        <taxon>Ktedonobacteraceae</taxon>
        <taxon>Ktedonospora</taxon>
    </lineage>
</organism>
<proteinExistence type="predicted"/>
<dbReference type="PANTHER" id="PTHR35525">
    <property type="entry name" value="BLL6575 PROTEIN"/>
    <property type="match status" value="1"/>
</dbReference>
<dbReference type="InterPro" id="IPR010852">
    <property type="entry name" value="ABATE"/>
</dbReference>
<dbReference type="InterPro" id="IPR023286">
    <property type="entry name" value="ABATE_dom_sf"/>
</dbReference>
<evidence type="ECO:0000313" key="3">
    <source>
        <dbReference type="Proteomes" id="UP000612362"/>
    </source>
</evidence>
<dbReference type="PANTHER" id="PTHR35525:SF3">
    <property type="entry name" value="BLL6575 PROTEIN"/>
    <property type="match status" value="1"/>
</dbReference>
<protein>
    <recommendedName>
        <fullName evidence="1">Zinc finger CGNR domain-containing protein</fullName>
    </recommendedName>
</protein>